<organism evidence="2 3">
    <name type="scientific">Pteropus alecto</name>
    <name type="common">Black flying fox</name>
    <dbReference type="NCBI Taxonomy" id="9402"/>
    <lineage>
        <taxon>Eukaryota</taxon>
        <taxon>Metazoa</taxon>
        <taxon>Chordata</taxon>
        <taxon>Craniata</taxon>
        <taxon>Vertebrata</taxon>
        <taxon>Euteleostomi</taxon>
        <taxon>Mammalia</taxon>
        <taxon>Eutheria</taxon>
        <taxon>Laurasiatheria</taxon>
        <taxon>Chiroptera</taxon>
        <taxon>Yinpterochiroptera</taxon>
        <taxon>Pteropodoidea</taxon>
        <taxon>Pteropodidae</taxon>
        <taxon>Pteropodinae</taxon>
        <taxon>Pteropus</taxon>
    </lineage>
</organism>
<proteinExistence type="predicted"/>
<name>L5KQP9_PTEAL</name>
<sequence>MGRCGGCTAKGFQKLEEGKATGVEHPDLGPRPGCCHPHLPDSKKQQDATQELAILAQGTALHGHQEPLAIHLAAQCPNQELLAPTYTIAVLLFPSLELLSRGKYITLPQQVEAKGTTEPVHLDPSYHVYTQLPKAQDQYRPQT</sequence>
<reference evidence="3" key="1">
    <citation type="journal article" date="2013" name="Science">
        <title>Comparative analysis of bat genomes provides insight into the evolution of flight and immunity.</title>
        <authorList>
            <person name="Zhang G."/>
            <person name="Cowled C."/>
            <person name="Shi Z."/>
            <person name="Huang Z."/>
            <person name="Bishop-Lilly K.A."/>
            <person name="Fang X."/>
            <person name="Wynne J.W."/>
            <person name="Xiong Z."/>
            <person name="Baker M.L."/>
            <person name="Zhao W."/>
            <person name="Tachedjian M."/>
            <person name="Zhu Y."/>
            <person name="Zhou P."/>
            <person name="Jiang X."/>
            <person name="Ng J."/>
            <person name="Yang L."/>
            <person name="Wu L."/>
            <person name="Xiao J."/>
            <person name="Feng Y."/>
            <person name="Chen Y."/>
            <person name="Sun X."/>
            <person name="Zhang Y."/>
            <person name="Marsh G.A."/>
            <person name="Crameri G."/>
            <person name="Broder C.C."/>
            <person name="Frey K.G."/>
            <person name="Wang L.F."/>
            <person name="Wang J."/>
        </authorList>
    </citation>
    <scope>NUCLEOTIDE SEQUENCE [LARGE SCALE GENOMIC DNA]</scope>
</reference>
<dbReference type="InParanoid" id="L5KQP9"/>
<dbReference type="Proteomes" id="UP000010552">
    <property type="component" value="Unassembled WGS sequence"/>
</dbReference>
<feature type="region of interest" description="Disordered" evidence="1">
    <location>
        <begin position="21"/>
        <end position="48"/>
    </location>
</feature>
<evidence type="ECO:0000313" key="3">
    <source>
        <dbReference type="Proteomes" id="UP000010552"/>
    </source>
</evidence>
<dbReference type="AlphaFoldDB" id="L5KQP9"/>
<evidence type="ECO:0000256" key="1">
    <source>
        <dbReference type="SAM" id="MobiDB-lite"/>
    </source>
</evidence>
<accession>L5KQP9</accession>
<dbReference type="EMBL" id="KB030631">
    <property type="protein sequence ID" value="ELK13068.1"/>
    <property type="molecule type" value="Genomic_DNA"/>
</dbReference>
<evidence type="ECO:0000313" key="2">
    <source>
        <dbReference type="EMBL" id="ELK13068.1"/>
    </source>
</evidence>
<protein>
    <submittedName>
        <fullName evidence="2">Uncharacterized protein</fullName>
    </submittedName>
</protein>
<keyword evidence="3" id="KW-1185">Reference proteome</keyword>
<gene>
    <name evidence="2" type="ORF">PAL_GLEAN10003921</name>
</gene>